<dbReference type="Proteomes" id="UP001140096">
    <property type="component" value="Unassembled WGS sequence"/>
</dbReference>
<comment type="caution">
    <text evidence="1">The sequence shown here is derived from an EMBL/GenBank/DDBJ whole genome shotgun (WGS) entry which is preliminary data.</text>
</comment>
<dbReference type="EMBL" id="JANBUP010004742">
    <property type="protein sequence ID" value="KAJ2793339.1"/>
    <property type="molecule type" value="Genomic_DNA"/>
</dbReference>
<reference evidence="1" key="1">
    <citation type="submission" date="2022-07" db="EMBL/GenBank/DDBJ databases">
        <title>Phylogenomic reconstructions and comparative analyses of Kickxellomycotina fungi.</title>
        <authorList>
            <person name="Reynolds N.K."/>
            <person name="Stajich J.E."/>
            <person name="Barry K."/>
            <person name="Grigoriev I.V."/>
            <person name="Crous P."/>
            <person name="Smith M.E."/>
        </authorList>
    </citation>
    <scope>NUCLEOTIDE SEQUENCE</scope>
    <source>
        <strain evidence="1">CBS 102833</strain>
    </source>
</reference>
<name>A0ACC1KR63_9FUNG</name>
<evidence type="ECO:0000313" key="1">
    <source>
        <dbReference type="EMBL" id="KAJ2793339.1"/>
    </source>
</evidence>
<gene>
    <name evidence="1" type="primary">SIP5_2</name>
    <name evidence="1" type="ORF">H4S07_007084</name>
</gene>
<evidence type="ECO:0000313" key="2">
    <source>
        <dbReference type="Proteomes" id="UP001140096"/>
    </source>
</evidence>
<accession>A0ACC1KR63</accession>
<sequence length="85" mass="9020">MGNAAGKLNGAMVCDGGGLAPTGIYAEDAQDYDVKVVQRLILGRQLAPFYTGADEPDPADPLPGTESDVCPIRTSDDGWWSYNLM</sequence>
<protein>
    <submittedName>
        <fullName evidence="1">SNF1-interacting protein</fullName>
    </submittedName>
</protein>
<feature type="non-terminal residue" evidence="1">
    <location>
        <position position="85"/>
    </location>
</feature>
<keyword evidence="2" id="KW-1185">Reference proteome</keyword>
<proteinExistence type="predicted"/>
<organism evidence="1 2">
    <name type="scientific">Coemansia furcata</name>
    <dbReference type="NCBI Taxonomy" id="417177"/>
    <lineage>
        <taxon>Eukaryota</taxon>
        <taxon>Fungi</taxon>
        <taxon>Fungi incertae sedis</taxon>
        <taxon>Zoopagomycota</taxon>
        <taxon>Kickxellomycotina</taxon>
        <taxon>Kickxellomycetes</taxon>
        <taxon>Kickxellales</taxon>
        <taxon>Kickxellaceae</taxon>
        <taxon>Coemansia</taxon>
    </lineage>
</organism>